<evidence type="ECO:0000313" key="3">
    <source>
        <dbReference type="Proteomes" id="UP001430953"/>
    </source>
</evidence>
<sequence length="370" mass="41887">MTRCCSTTWTCVKKKKKKNLLARQKRRVARTKNGLAPREEKPITLPRGLLHGWRNGRTFIGKRKSKPPGCSPALRAGRKGDGKKSRMPRPFSHGGREKWYDFLRVSRVAETDSQGTPISTRRPVLAQSAKRASYGNHHSLRFKSTGHSRIEGPPVFKAAAWVLASKRNDRSDDDPLRAVRFLRPVLSSVSLLPRLTVCACLTTRCCRCPAPPREERTLSETNPNRTEYYRSGVTATLHTPLLRLSSLALSHPPSTDSLSLFSHAARVLSLLCESSGASTARPHARRARQGVSRNTVAKPTNHTTLHARWRRATEHMGARERSSWATRTLPSIRQRNAVRRSRLIFIRKRHLASLKKKKKRKKKLRSFRGT</sequence>
<keyword evidence="3" id="KW-1185">Reference proteome</keyword>
<organism evidence="2 3">
    <name type="scientific">Cardiocondyla obscurior</name>
    <dbReference type="NCBI Taxonomy" id="286306"/>
    <lineage>
        <taxon>Eukaryota</taxon>
        <taxon>Metazoa</taxon>
        <taxon>Ecdysozoa</taxon>
        <taxon>Arthropoda</taxon>
        <taxon>Hexapoda</taxon>
        <taxon>Insecta</taxon>
        <taxon>Pterygota</taxon>
        <taxon>Neoptera</taxon>
        <taxon>Endopterygota</taxon>
        <taxon>Hymenoptera</taxon>
        <taxon>Apocrita</taxon>
        <taxon>Aculeata</taxon>
        <taxon>Formicoidea</taxon>
        <taxon>Formicidae</taxon>
        <taxon>Myrmicinae</taxon>
        <taxon>Cardiocondyla</taxon>
    </lineage>
</organism>
<dbReference type="EMBL" id="JADYXP020000008">
    <property type="protein sequence ID" value="KAL0118048.1"/>
    <property type="molecule type" value="Genomic_DNA"/>
</dbReference>
<gene>
    <name evidence="2" type="ORF">PUN28_009020</name>
</gene>
<dbReference type="AlphaFoldDB" id="A0AAW2FQI3"/>
<accession>A0AAW2FQI3</accession>
<evidence type="ECO:0000256" key="1">
    <source>
        <dbReference type="SAM" id="MobiDB-lite"/>
    </source>
</evidence>
<proteinExistence type="predicted"/>
<evidence type="ECO:0000313" key="2">
    <source>
        <dbReference type="EMBL" id="KAL0118048.1"/>
    </source>
</evidence>
<reference evidence="2 3" key="1">
    <citation type="submission" date="2023-03" db="EMBL/GenBank/DDBJ databases">
        <title>High recombination rates correlate with genetic variation in Cardiocondyla obscurior ants.</title>
        <authorList>
            <person name="Errbii M."/>
        </authorList>
    </citation>
    <scope>NUCLEOTIDE SEQUENCE [LARGE SCALE GENOMIC DNA]</scope>
    <source>
        <strain evidence="2">Alpha-2009</strain>
        <tissue evidence="2">Whole body</tissue>
    </source>
</reference>
<feature type="region of interest" description="Disordered" evidence="1">
    <location>
        <begin position="58"/>
        <end position="93"/>
    </location>
</feature>
<comment type="caution">
    <text evidence="2">The sequence shown here is derived from an EMBL/GenBank/DDBJ whole genome shotgun (WGS) entry which is preliminary data.</text>
</comment>
<name>A0AAW2FQI3_9HYME</name>
<protein>
    <submittedName>
        <fullName evidence="2">Uncharacterized protein</fullName>
    </submittedName>
</protein>
<dbReference type="Proteomes" id="UP001430953">
    <property type="component" value="Unassembled WGS sequence"/>
</dbReference>